<protein>
    <recommendedName>
        <fullName evidence="11">WRKY domain-containing protein</fullName>
    </recommendedName>
</protein>
<dbReference type="SMART" id="SM00774">
    <property type="entry name" value="WRKY"/>
    <property type="match status" value="2"/>
</dbReference>
<evidence type="ECO:0000313" key="12">
    <source>
        <dbReference type="EMBL" id="KAI7730808.1"/>
    </source>
</evidence>
<feature type="region of interest" description="Disordered" evidence="10">
    <location>
        <begin position="190"/>
        <end position="211"/>
    </location>
</feature>
<keyword evidence="5" id="KW-0805">Transcription regulation</keyword>
<feature type="non-terminal residue" evidence="12">
    <location>
        <position position="1"/>
    </location>
</feature>
<dbReference type="PANTHER" id="PTHR31221">
    <property type="entry name" value="WRKY TRANSCRIPTION FACTOR PROTEIN 1-RELATED"/>
    <property type="match status" value="1"/>
</dbReference>
<evidence type="ECO:0000256" key="7">
    <source>
        <dbReference type="ARBA" id="ARBA00023163"/>
    </source>
</evidence>
<keyword evidence="6" id="KW-0238">DNA-binding</keyword>
<dbReference type="InterPro" id="IPR003657">
    <property type="entry name" value="WRKY_dom"/>
</dbReference>
<dbReference type="Gene3D" id="2.20.25.80">
    <property type="entry name" value="WRKY domain"/>
    <property type="match status" value="2"/>
</dbReference>
<evidence type="ECO:0000256" key="1">
    <source>
        <dbReference type="ARBA" id="ARBA00004123"/>
    </source>
</evidence>
<dbReference type="Pfam" id="PF03106">
    <property type="entry name" value="WRKY"/>
    <property type="match status" value="2"/>
</dbReference>
<keyword evidence="7" id="KW-0804">Transcription</keyword>
<dbReference type="GO" id="GO:0003700">
    <property type="term" value="F:DNA-binding transcription factor activity"/>
    <property type="evidence" value="ECO:0007669"/>
    <property type="project" value="InterPro"/>
</dbReference>
<feature type="region of interest" description="Disordered" evidence="10">
    <location>
        <begin position="1"/>
        <end position="28"/>
    </location>
</feature>
<dbReference type="PANTHER" id="PTHR31221:SF327">
    <property type="entry name" value="WRKY DNA-BINDING PROTEIN 25-RELATED"/>
    <property type="match status" value="1"/>
</dbReference>
<comment type="caution">
    <text evidence="12">The sequence shown here is derived from an EMBL/GenBank/DDBJ whole genome shotgun (WGS) entry which is preliminary data.</text>
</comment>
<feature type="compositionally biased region" description="Polar residues" evidence="10">
    <location>
        <begin position="357"/>
        <end position="372"/>
    </location>
</feature>
<dbReference type="SUPFAM" id="SSF118290">
    <property type="entry name" value="WRKY DNA-binding domain"/>
    <property type="match status" value="2"/>
</dbReference>
<evidence type="ECO:0000256" key="6">
    <source>
        <dbReference type="ARBA" id="ARBA00023125"/>
    </source>
</evidence>
<dbReference type="GO" id="GO:0046872">
    <property type="term" value="F:metal ion binding"/>
    <property type="evidence" value="ECO:0007669"/>
    <property type="project" value="UniProtKB-KW"/>
</dbReference>
<dbReference type="GO" id="GO:0043565">
    <property type="term" value="F:sequence-specific DNA binding"/>
    <property type="evidence" value="ECO:0007669"/>
    <property type="project" value="InterPro"/>
</dbReference>
<evidence type="ECO:0000259" key="11">
    <source>
        <dbReference type="PROSITE" id="PS50811"/>
    </source>
</evidence>
<evidence type="ECO:0000256" key="4">
    <source>
        <dbReference type="ARBA" id="ARBA00022833"/>
    </source>
</evidence>
<evidence type="ECO:0000313" key="13">
    <source>
        <dbReference type="Proteomes" id="UP001206925"/>
    </source>
</evidence>
<evidence type="ECO:0000256" key="3">
    <source>
        <dbReference type="ARBA" id="ARBA00022737"/>
    </source>
</evidence>
<feature type="region of interest" description="Disordered" evidence="10">
    <location>
        <begin position="346"/>
        <end position="372"/>
    </location>
</feature>
<keyword evidence="13" id="KW-1185">Reference proteome</keyword>
<sequence length="372" mass="41747">PPPPPSTAAVATATRPKTATAPKFKSIHPPSLPISTPSSFFSTLLDSPVFLSSSHILSSPTTGSFPLNTFNWTPNNQSQEQNTKKEQNNFTNIQFQTQSDHSTEIYQQPRLENYANLETTKYSLQKQTLQSNNQSKHKKLNDGFNWRKYGQKQVKASENPRSYYKCTYQDCLMRKKVETSTDGDVIEIVYKGKHNHPKPQSNKRSFSSSVSDSSLLVHQSNEFPDQSNGCGQWGTPENSSVSIVDDEFSEDGTQAKRLKMDNDDEGISLEGSKTVREPRVVIQTVSEIDILDDGYRWRKYGQKVVKGNSNPRSYYKCTTPSCSVRKHVERASQDTRSVITTYEGKHNHDVPVARGVRSSQATNSGDNMSTMT</sequence>
<feature type="domain" description="WRKY" evidence="11">
    <location>
        <begin position="286"/>
        <end position="351"/>
    </location>
</feature>
<dbReference type="FunFam" id="2.20.25.80:FF:000003">
    <property type="entry name" value="WRKY transcription factor 57"/>
    <property type="match status" value="1"/>
</dbReference>
<evidence type="ECO:0000256" key="10">
    <source>
        <dbReference type="SAM" id="MobiDB-lite"/>
    </source>
</evidence>
<organism evidence="12 13">
    <name type="scientific">Ambrosia artemisiifolia</name>
    <name type="common">Common ragweed</name>
    <dbReference type="NCBI Taxonomy" id="4212"/>
    <lineage>
        <taxon>Eukaryota</taxon>
        <taxon>Viridiplantae</taxon>
        <taxon>Streptophyta</taxon>
        <taxon>Embryophyta</taxon>
        <taxon>Tracheophyta</taxon>
        <taxon>Spermatophyta</taxon>
        <taxon>Magnoliopsida</taxon>
        <taxon>eudicotyledons</taxon>
        <taxon>Gunneridae</taxon>
        <taxon>Pentapetalae</taxon>
        <taxon>asterids</taxon>
        <taxon>campanulids</taxon>
        <taxon>Asterales</taxon>
        <taxon>Asteraceae</taxon>
        <taxon>Asteroideae</taxon>
        <taxon>Heliantheae alliance</taxon>
        <taxon>Heliantheae</taxon>
        <taxon>Ambrosia</taxon>
    </lineage>
</organism>
<reference evidence="12" key="1">
    <citation type="submission" date="2022-06" db="EMBL/GenBank/DDBJ databases">
        <title>Uncovering the hologenomic basis of an extraordinary plant invasion.</title>
        <authorList>
            <person name="Bieker V.C."/>
            <person name="Martin M.D."/>
            <person name="Gilbert T."/>
            <person name="Hodgins K."/>
            <person name="Battlay P."/>
            <person name="Petersen B."/>
            <person name="Wilson J."/>
        </authorList>
    </citation>
    <scope>NUCLEOTIDE SEQUENCE</scope>
    <source>
        <strain evidence="12">AA19_3_7</strain>
        <tissue evidence="12">Leaf</tissue>
    </source>
</reference>
<keyword evidence="2" id="KW-0479">Metal-binding</keyword>
<dbReference type="Proteomes" id="UP001206925">
    <property type="component" value="Unassembled WGS sequence"/>
</dbReference>
<gene>
    <name evidence="12" type="ORF">M8C21_021407</name>
</gene>
<proteinExistence type="inferred from homology"/>
<feature type="domain" description="WRKY" evidence="11">
    <location>
        <begin position="135"/>
        <end position="199"/>
    </location>
</feature>
<dbReference type="InterPro" id="IPR036576">
    <property type="entry name" value="WRKY_dom_sf"/>
</dbReference>
<dbReference type="FunFam" id="2.20.25.80:FF:000006">
    <property type="entry name" value="WRKY transcription factor"/>
    <property type="match status" value="1"/>
</dbReference>
<keyword evidence="4" id="KW-0862">Zinc</keyword>
<evidence type="ECO:0000256" key="9">
    <source>
        <dbReference type="ARBA" id="ARBA00061157"/>
    </source>
</evidence>
<dbReference type="InterPro" id="IPR044810">
    <property type="entry name" value="WRKY_plant"/>
</dbReference>
<dbReference type="PROSITE" id="PS50811">
    <property type="entry name" value="WRKY"/>
    <property type="match status" value="2"/>
</dbReference>
<feature type="compositionally biased region" description="Low complexity" evidence="10">
    <location>
        <begin position="202"/>
        <end position="211"/>
    </location>
</feature>
<comment type="similarity">
    <text evidence="9">Belongs to the WRKY group I family.</text>
</comment>
<dbReference type="GO" id="GO:0005634">
    <property type="term" value="C:nucleus"/>
    <property type="evidence" value="ECO:0007669"/>
    <property type="project" value="UniProtKB-SubCell"/>
</dbReference>
<dbReference type="EMBL" id="JAMZMK010010626">
    <property type="protein sequence ID" value="KAI7730808.1"/>
    <property type="molecule type" value="Genomic_DNA"/>
</dbReference>
<evidence type="ECO:0000256" key="5">
    <source>
        <dbReference type="ARBA" id="ARBA00023015"/>
    </source>
</evidence>
<evidence type="ECO:0000256" key="8">
    <source>
        <dbReference type="ARBA" id="ARBA00023242"/>
    </source>
</evidence>
<feature type="compositionally biased region" description="Low complexity" evidence="10">
    <location>
        <begin position="7"/>
        <end position="21"/>
    </location>
</feature>
<keyword evidence="3" id="KW-0677">Repeat</keyword>
<comment type="subcellular location">
    <subcellularLocation>
        <location evidence="1">Nucleus</location>
    </subcellularLocation>
</comment>
<evidence type="ECO:0000256" key="2">
    <source>
        <dbReference type="ARBA" id="ARBA00022723"/>
    </source>
</evidence>
<keyword evidence="8" id="KW-0539">Nucleus</keyword>
<name>A0AAD5BYD9_AMBAR</name>
<accession>A0AAD5BYD9</accession>
<dbReference type="AlphaFoldDB" id="A0AAD5BYD9"/>
<feature type="non-terminal residue" evidence="12">
    <location>
        <position position="372"/>
    </location>
</feature>